<dbReference type="PANTHER" id="PTHR48050">
    <property type="entry name" value="STEROL 3-BETA-GLUCOSYLTRANSFERASE"/>
    <property type="match status" value="1"/>
</dbReference>
<dbReference type="GO" id="GO:0016740">
    <property type="term" value="F:transferase activity"/>
    <property type="evidence" value="ECO:0007669"/>
    <property type="project" value="UniProtKB-KW"/>
</dbReference>
<dbReference type="Pfam" id="PF21036">
    <property type="entry name" value="EryCIII-like_N"/>
    <property type="match status" value="1"/>
</dbReference>
<evidence type="ECO:0000259" key="4">
    <source>
        <dbReference type="Pfam" id="PF06722"/>
    </source>
</evidence>
<gene>
    <name evidence="6" type="ORF">GCM10010178_75320</name>
</gene>
<proteinExistence type="inferred from homology"/>
<keyword evidence="3 6" id="KW-0808">Transferase</keyword>
<feature type="domain" description="Erythromycin biosynthesis protein CIII-like C-terminal" evidence="4">
    <location>
        <begin position="275"/>
        <end position="418"/>
    </location>
</feature>
<protein>
    <submittedName>
        <fullName evidence="6">Glycosyl transferase</fullName>
    </submittedName>
</protein>
<feature type="domain" description="Erythromycin biosynthesis protein CIII-like N-terminal" evidence="5">
    <location>
        <begin position="22"/>
        <end position="259"/>
    </location>
</feature>
<dbReference type="SUPFAM" id="SSF53756">
    <property type="entry name" value="UDP-Glycosyltransferase/glycogen phosphorylase"/>
    <property type="match status" value="1"/>
</dbReference>
<name>A0ABQ2V7B4_9PSEU</name>
<keyword evidence="7" id="KW-1185">Reference proteome</keyword>
<dbReference type="InterPro" id="IPR010610">
    <property type="entry name" value="EryCIII-like_C"/>
</dbReference>
<sequence>MRVLVTQWPNPSHLYASIPMLWALQGAGHEVVVASHPDLAAATTRAGLTAVSLGTPDTVPGLTLENYGKYDLPQEHRDKFREPLGLTPEDYDVWEICSTYHQIGLHILHPPGGPSALADHLVDFALRWRPDLVIWEPEMAASPIAARLCGAAHARMVWGLDYSGWMEERFAARRAEVAAAGLTDPLLDAVEPIAAQYGVEVDDELLYGQWTIDPTPPAMRLPTRQRVVPHRRVPYTGIGTIPDWIYPKPQRPRVAVSLGASVREHAAGNDLIGTLLEMLGGLDVEVVATLNAAQLEGYTVPGNVRTVDFLPLNQLLPTCSALIHHGGGGTFTSAVAHQVPQLVVPNTGGVEAPFYARRITDSGAGIILDADNLDVDELRKQLMRVIEGPSFAEGARRLHADWLAMPSPNDVVPSIEKLTAQHR</sequence>
<evidence type="ECO:0000313" key="6">
    <source>
        <dbReference type="EMBL" id="GGU72607.1"/>
    </source>
</evidence>
<comment type="caution">
    <text evidence="6">The sequence shown here is derived from an EMBL/GenBank/DDBJ whole genome shotgun (WGS) entry which is preliminary data.</text>
</comment>
<reference evidence="7" key="1">
    <citation type="journal article" date="2019" name="Int. J. Syst. Evol. Microbiol.">
        <title>The Global Catalogue of Microorganisms (GCM) 10K type strain sequencing project: providing services to taxonomists for standard genome sequencing and annotation.</title>
        <authorList>
            <consortium name="The Broad Institute Genomics Platform"/>
            <consortium name="The Broad Institute Genome Sequencing Center for Infectious Disease"/>
            <person name="Wu L."/>
            <person name="Ma J."/>
        </authorList>
    </citation>
    <scope>NUCLEOTIDE SEQUENCE [LARGE SCALE GENOMIC DNA]</scope>
    <source>
        <strain evidence="7">JCM 3296</strain>
    </source>
</reference>
<dbReference type="InterPro" id="IPR048284">
    <property type="entry name" value="EryCIII-like_N"/>
</dbReference>
<dbReference type="CDD" id="cd03784">
    <property type="entry name" value="GT1_Gtf-like"/>
    <property type="match status" value="1"/>
</dbReference>
<dbReference type="Pfam" id="PF06722">
    <property type="entry name" value="EryCIII-like_C"/>
    <property type="match status" value="1"/>
</dbReference>
<dbReference type="PANTHER" id="PTHR48050:SF13">
    <property type="entry name" value="STEROL 3-BETA-GLUCOSYLTRANSFERASE UGT80A2"/>
    <property type="match status" value="1"/>
</dbReference>
<dbReference type="Proteomes" id="UP000649573">
    <property type="component" value="Unassembled WGS sequence"/>
</dbReference>
<dbReference type="RefSeq" id="WP_189258551.1">
    <property type="nucleotide sequence ID" value="NZ_BMRE01000051.1"/>
</dbReference>
<accession>A0ABQ2V7B4</accession>
<organism evidence="6 7">
    <name type="scientific">Lentzea flava</name>
    <dbReference type="NCBI Taxonomy" id="103732"/>
    <lineage>
        <taxon>Bacteria</taxon>
        <taxon>Bacillati</taxon>
        <taxon>Actinomycetota</taxon>
        <taxon>Actinomycetes</taxon>
        <taxon>Pseudonocardiales</taxon>
        <taxon>Pseudonocardiaceae</taxon>
        <taxon>Lentzea</taxon>
    </lineage>
</organism>
<comment type="similarity">
    <text evidence="1">Belongs to the glycosyltransferase 28 family.</text>
</comment>
<keyword evidence="2" id="KW-0328">Glycosyltransferase</keyword>
<dbReference type="InterPro" id="IPR050426">
    <property type="entry name" value="Glycosyltransferase_28"/>
</dbReference>
<dbReference type="EMBL" id="BMRE01000051">
    <property type="protein sequence ID" value="GGU72607.1"/>
    <property type="molecule type" value="Genomic_DNA"/>
</dbReference>
<evidence type="ECO:0000256" key="1">
    <source>
        <dbReference type="ARBA" id="ARBA00006962"/>
    </source>
</evidence>
<evidence type="ECO:0000313" key="7">
    <source>
        <dbReference type="Proteomes" id="UP000649573"/>
    </source>
</evidence>
<evidence type="ECO:0000256" key="2">
    <source>
        <dbReference type="ARBA" id="ARBA00022676"/>
    </source>
</evidence>
<dbReference type="Gene3D" id="3.40.50.2000">
    <property type="entry name" value="Glycogen Phosphorylase B"/>
    <property type="match status" value="2"/>
</dbReference>
<evidence type="ECO:0000256" key="3">
    <source>
        <dbReference type="ARBA" id="ARBA00022679"/>
    </source>
</evidence>
<dbReference type="InterPro" id="IPR002213">
    <property type="entry name" value="UDP_glucos_trans"/>
</dbReference>
<evidence type="ECO:0000259" key="5">
    <source>
        <dbReference type="Pfam" id="PF21036"/>
    </source>
</evidence>